<dbReference type="EMBL" id="JMIX01000012">
    <property type="protein sequence ID" value="KEO90691.1"/>
    <property type="molecule type" value="Genomic_DNA"/>
</dbReference>
<sequence length="120" mass="13314">MLGVEDRVDYMAWGDIVPVARAARGMITINSTSGTLALDMEVPVVALGQCVFDIPGITFQGELDFFWTQASPPDRELFNAFRRVLIERCLIPGGFFSEEALDKVVQHAVARLEGRQMLPD</sequence>
<dbReference type="GO" id="GO:0000271">
    <property type="term" value="P:polysaccharide biosynthetic process"/>
    <property type="evidence" value="ECO:0007669"/>
    <property type="project" value="InterPro"/>
</dbReference>
<evidence type="ECO:0000313" key="2">
    <source>
        <dbReference type="Proteomes" id="UP000027866"/>
    </source>
</evidence>
<dbReference type="Pfam" id="PF05159">
    <property type="entry name" value="Capsule_synth"/>
    <property type="match status" value="1"/>
</dbReference>
<evidence type="ECO:0000313" key="1">
    <source>
        <dbReference type="EMBL" id="KEO90691.1"/>
    </source>
</evidence>
<dbReference type="AlphaFoldDB" id="A0A074M7H3"/>
<gene>
    <name evidence="1" type="ORF">EH32_02390</name>
</gene>
<keyword evidence="2" id="KW-1185">Reference proteome</keyword>
<dbReference type="Proteomes" id="UP000027866">
    <property type="component" value="Unassembled WGS sequence"/>
</dbReference>
<dbReference type="GO" id="GO:0015774">
    <property type="term" value="P:polysaccharide transport"/>
    <property type="evidence" value="ECO:0007669"/>
    <property type="project" value="InterPro"/>
</dbReference>
<comment type="caution">
    <text evidence="1">The sequence shown here is derived from an EMBL/GenBank/DDBJ whole genome shotgun (WGS) entry which is preliminary data.</text>
</comment>
<dbReference type="InterPro" id="IPR007833">
    <property type="entry name" value="Capsule_polysaccharide_synth"/>
</dbReference>
<name>A0A074M7H3_9SPHN</name>
<proteinExistence type="predicted"/>
<accession>A0A074M7H3</accession>
<protein>
    <submittedName>
        <fullName evidence="1">Uncharacterized protein</fullName>
    </submittedName>
</protein>
<reference evidence="1 2" key="1">
    <citation type="submission" date="2014-04" db="EMBL/GenBank/DDBJ databases">
        <title>A comprehensive comparison of genomes of Erythrobacter spp. Strains.</title>
        <authorList>
            <person name="Zheng Q."/>
        </authorList>
    </citation>
    <scope>NUCLEOTIDE SEQUENCE [LARGE SCALE GENOMIC DNA]</scope>
    <source>
        <strain evidence="1 2">DSM 8509</strain>
    </source>
</reference>
<organism evidence="1 2">
    <name type="scientific">Erythrobacter litoralis</name>
    <dbReference type="NCBI Taxonomy" id="39960"/>
    <lineage>
        <taxon>Bacteria</taxon>
        <taxon>Pseudomonadati</taxon>
        <taxon>Pseudomonadota</taxon>
        <taxon>Alphaproteobacteria</taxon>
        <taxon>Sphingomonadales</taxon>
        <taxon>Erythrobacteraceae</taxon>
        <taxon>Erythrobacter/Porphyrobacter group</taxon>
        <taxon>Erythrobacter</taxon>
    </lineage>
</organism>